<evidence type="ECO:0000313" key="1">
    <source>
        <dbReference type="EMBL" id="RFM29344.1"/>
    </source>
</evidence>
<keyword evidence="2" id="KW-1185">Reference proteome</keyword>
<dbReference type="Proteomes" id="UP000261174">
    <property type="component" value="Unassembled WGS sequence"/>
</dbReference>
<accession>A0A3E1NNE0</accession>
<protein>
    <submittedName>
        <fullName evidence="1">YkgJ family cysteine cluster protein</fullName>
    </submittedName>
</protein>
<dbReference type="AlphaFoldDB" id="A0A3E1NNE0"/>
<dbReference type="EMBL" id="QTJV01000022">
    <property type="protein sequence ID" value="RFM29344.1"/>
    <property type="molecule type" value="Genomic_DNA"/>
</dbReference>
<evidence type="ECO:0000313" key="2">
    <source>
        <dbReference type="Proteomes" id="UP000261174"/>
    </source>
</evidence>
<proteinExistence type="predicted"/>
<dbReference type="OrthoDB" id="665764at2"/>
<dbReference type="RefSeq" id="WP_116857767.1">
    <property type="nucleotide sequence ID" value="NZ_QTJV01000022.1"/>
</dbReference>
<sequence length="168" mass="19339">MKLTTTLKEIALAAEEKEAENLAFRSFLQSQMSDEIDELVRELDTLITPQIDCTSCGNCCRNLMINVTEEEVNALATHLNSSCTKLKEKYIETGGSDDMMVINTIPCHFLHDCRCTIYEHRFAGCREFPALHLPKFNKRLFTTFTHYSTCLIIHNVVEEMKNRLSFHQ</sequence>
<dbReference type="Pfam" id="PF03692">
    <property type="entry name" value="CxxCxxCC"/>
    <property type="match status" value="1"/>
</dbReference>
<reference evidence="1 2" key="1">
    <citation type="submission" date="2018-08" db="EMBL/GenBank/DDBJ databases">
        <title>Chitinophaga sp. K20C18050901, a novel bacterium isolated from forest soil.</title>
        <authorList>
            <person name="Wang C."/>
        </authorList>
    </citation>
    <scope>NUCLEOTIDE SEQUENCE [LARGE SCALE GENOMIC DNA]</scope>
    <source>
        <strain evidence="1 2">K20C18050901</strain>
    </source>
</reference>
<name>A0A3E1NNE0_9BACT</name>
<organism evidence="1 2">
    <name type="scientific">Chitinophaga silvisoli</name>
    <dbReference type="NCBI Taxonomy" id="2291814"/>
    <lineage>
        <taxon>Bacteria</taxon>
        <taxon>Pseudomonadati</taxon>
        <taxon>Bacteroidota</taxon>
        <taxon>Chitinophagia</taxon>
        <taxon>Chitinophagales</taxon>
        <taxon>Chitinophagaceae</taxon>
        <taxon>Chitinophaga</taxon>
    </lineage>
</organism>
<comment type="caution">
    <text evidence="1">The sequence shown here is derived from an EMBL/GenBank/DDBJ whole genome shotgun (WGS) entry which is preliminary data.</text>
</comment>
<gene>
    <name evidence="1" type="ORF">DXN04_33395</name>
</gene>
<dbReference type="InterPro" id="IPR005358">
    <property type="entry name" value="Puta_zinc/iron-chelating_dom"/>
</dbReference>